<dbReference type="Pfam" id="PF00096">
    <property type="entry name" value="zf-C2H2"/>
    <property type="match status" value="1"/>
</dbReference>
<dbReference type="GO" id="GO:0045944">
    <property type="term" value="P:positive regulation of transcription by RNA polymerase II"/>
    <property type="evidence" value="ECO:0007669"/>
    <property type="project" value="UniProtKB-ARBA"/>
</dbReference>
<keyword evidence="3 5" id="KW-0863">Zinc-finger</keyword>
<comment type="caution">
    <text evidence="8">The sequence shown here is derived from an EMBL/GenBank/DDBJ whole genome shotgun (WGS) entry which is preliminary data.</text>
</comment>
<dbReference type="OrthoDB" id="5235778at2759"/>
<organism evidence="8 9">
    <name type="scientific">Dactylonectria estremocensis</name>
    <dbReference type="NCBI Taxonomy" id="1079267"/>
    <lineage>
        <taxon>Eukaryota</taxon>
        <taxon>Fungi</taxon>
        <taxon>Dikarya</taxon>
        <taxon>Ascomycota</taxon>
        <taxon>Pezizomycotina</taxon>
        <taxon>Sordariomycetes</taxon>
        <taxon>Hypocreomycetidae</taxon>
        <taxon>Hypocreales</taxon>
        <taxon>Nectriaceae</taxon>
        <taxon>Dactylonectria</taxon>
    </lineage>
</organism>
<keyword evidence="9" id="KW-1185">Reference proteome</keyword>
<dbReference type="EMBL" id="JAGMUU010000068">
    <property type="protein sequence ID" value="KAH7109914.1"/>
    <property type="molecule type" value="Genomic_DNA"/>
</dbReference>
<keyword evidence="1" id="KW-0479">Metal-binding</keyword>
<evidence type="ECO:0000256" key="3">
    <source>
        <dbReference type="ARBA" id="ARBA00022771"/>
    </source>
</evidence>
<reference evidence="8" key="1">
    <citation type="journal article" date="2021" name="Nat. Commun.">
        <title>Genetic determinants of endophytism in the Arabidopsis root mycobiome.</title>
        <authorList>
            <person name="Mesny F."/>
            <person name="Miyauchi S."/>
            <person name="Thiergart T."/>
            <person name="Pickel B."/>
            <person name="Atanasova L."/>
            <person name="Karlsson M."/>
            <person name="Huettel B."/>
            <person name="Barry K.W."/>
            <person name="Haridas S."/>
            <person name="Chen C."/>
            <person name="Bauer D."/>
            <person name="Andreopoulos W."/>
            <person name="Pangilinan J."/>
            <person name="LaButti K."/>
            <person name="Riley R."/>
            <person name="Lipzen A."/>
            <person name="Clum A."/>
            <person name="Drula E."/>
            <person name="Henrissat B."/>
            <person name="Kohler A."/>
            <person name="Grigoriev I.V."/>
            <person name="Martin F.M."/>
            <person name="Hacquard S."/>
        </authorList>
    </citation>
    <scope>NUCLEOTIDE SEQUENCE</scope>
    <source>
        <strain evidence="8">MPI-CAGE-AT-0021</strain>
    </source>
</reference>
<dbReference type="GO" id="GO:0000978">
    <property type="term" value="F:RNA polymerase II cis-regulatory region sequence-specific DNA binding"/>
    <property type="evidence" value="ECO:0007669"/>
    <property type="project" value="TreeGrafter"/>
</dbReference>
<evidence type="ECO:0000256" key="5">
    <source>
        <dbReference type="PROSITE-ProRule" id="PRU00042"/>
    </source>
</evidence>
<dbReference type="SUPFAM" id="SSF57667">
    <property type="entry name" value="beta-beta-alpha zinc fingers"/>
    <property type="match status" value="1"/>
</dbReference>
<feature type="chain" id="PRO_5040268408" description="C2H2-type domain-containing protein" evidence="6">
    <location>
        <begin position="30"/>
        <end position="333"/>
    </location>
</feature>
<accession>A0A9P9CZM0</accession>
<dbReference type="InterPro" id="IPR036236">
    <property type="entry name" value="Znf_C2H2_sf"/>
</dbReference>
<dbReference type="Gene3D" id="3.30.160.60">
    <property type="entry name" value="Classic Zinc Finger"/>
    <property type="match status" value="2"/>
</dbReference>
<gene>
    <name evidence="8" type="ORF">B0J13DRAFT_662601</name>
</gene>
<dbReference type="SMART" id="SM00355">
    <property type="entry name" value="ZnF_C2H2"/>
    <property type="match status" value="2"/>
</dbReference>
<dbReference type="PANTHER" id="PTHR19818:SF139">
    <property type="entry name" value="PAIR-RULE PROTEIN ODD-PAIRED"/>
    <property type="match status" value="1"/>
</dbReference>
<evidence type="ECO:0000256" key="2">
    <source>
        <dbReference type="ARBA" id="ARBA00022737"/>
    </source>
</evidence>
<dbReference type="InterPro" id="IPR013087">
    <property type="entry name" value="Znf_C2H2_type"/>
</dbReference>
<feature type="domain" description="C2H2-type" evidence="7">
    <location>
        <begin position="188"/>
        <end position="217"/>
    </location>
</feature>
<dbReference type="GO" id="GO:0005634">
    <property type="term" value="C:nucleus"/>
    <property type="evidence" value="ECO:0007669"/>
    <property type="project" value="UniProtKB-ARBA"/>
</dbReference>
<dbReference type="GO" id="GO:0000981">
    <property type="term" value="F:DNA-binding transcription factor activity, RNA polymerase II-specific"/>
    <property type="evidence" value="ECO:0007669"/>
    <property type="project" value="TreeGrafter"/>
</dbReference>
<keyword evidence="6" id="KW-0732">Signal</keyword>
<dbReference type="PROSITE" id="PS50157">
    <property type="entry name" value="ZINC_FINGER_C2H2_2"/>
    <property type="match status" value="2"/>
</dbReference>
<evidence type="ECO:0000313" key="9">
    <source>
        <dbReference type="Proteomes" id="UP000717696"/>
    </source>
</evidence>
<evidence type="ECO:0000256" key="6">
    <source>
        <dbReference type="SAM" id="SignalP"/>
    </source>
</evidence>
<feature type="signal peptide" evidence="6">
    <location>
        <begin position="1"/>
        <end position="29"/>
    </location>
</feature>
<name>A0A9P9CZM0_9HYPO</name>
<protein>
    <recommendedName>
        <fullName evidence="7">C2H2-type domain-containing protein</fullName>
    </recommendedName>
</protein>
<dbReference type="InterPro" id="IPR050329">
    <property type="entry name" value="GLI_C2H2-zinc-finger"/>
</dbReference>
<evidence type="ECO:0000256" key="1">
    <source>
        <dbReference type="ARBA" id="ARBA00022723"/>
    </source>
</evidence>
<evidence type="ECO:0000259" key="7">
    <source>
        <dbReference type="PROSITE" id="PS50157"/>
    </source>
</evidence>
<feature type="domain" description="C2H2-type" evidence="7">
    <location>
        <begin position="218"/>
        <end position="255"/>
    </location>
</feature>
<evidence type="ECO:0000313" key="8">
    <source>
        <dbReference type="EMBL" id="KAH7109914.1"/>
    </source>
</evidence>
<keyword evidence="2" id="KW-0677">Repeat</keyword>
<proteinExistence type="predicted"/>
<dbReference type="PANTHER" id="PTHR19818">
    <property type="entry name" value="ZINC FINGER PROTEIN ZIC AND GLI"/>
    <property type="match status" value="1"/>
</dbReference>
<dbReference type="GO" id="GO:0008270">
    <property type="term" value="F:zinc ion binding"/>
    <property type="evidence" value="ECO:0007669"/>
    <property type="project" value="UniProtKB-KW"/>
</dbReference>
<keyword evidence="4" id="KW-0862">Zinc</keyword>
<dbReference type="AlphaFoldDB" id="A0A9P9CZM0"/>
<dbReference type="Proteomes" id="UP000717696">
    <property type="component" value="Unassembled WGS sequence"/>
</dbReference>
<dbReference type="PROSITE" id="PS00028">
    <property type="entry name" value="ZINC_FINGER_C2H2_1"/>
    <property type="match status" value="1"/>
</dbReference>
<sequence>MSLPYLVSTALTTAFVLGAAANLSTSVKAILRYRNTQRNCRETGSVSVVPPSLSTRYPRTFTAVVITHCAIATGSALAFAVLMQERGDPWSTYLSSSIIVSSMIREISPRSNRQREDQVEAQISTERRILPCHMEEPKNLDKNTKDGTEANTTSAAEINQLAIVNISNDHDIRPHMGEKLNTIRTKKWACELPNCFKSFDRANKLTDHTNTHTGKKPFTCKAAGCTKSFRTRPELTRHIRRFCKFLKTFNDHARPHTEAKLDVDACQITDSSYPDRPVDSNPHNSDVKIYGSAKYERMTKGPFLGKVASYRSITIDGEEYIEYGVLLKPSLFF</sequence>
<evidence type="ECO:0000256" key="4">
    <source>
        <dbReference type="ARBA" id="ARBA00022833"/>
    </source>
</evidence>